<dbReference type="Pfam" id="PF08890">
    <property type="entry name" value="Phage_TAC_5"/>
    <property type="match status" value="1"/>
</dbReference>
<name>A0A3T1D209_9BACL</name>
<accession>A0A3T1D209</accession>
<dbReference type="InterPro" id="IPR014986">
    <property type="entry name" value="XkdN-like"/>
</dbReference>
<dbReference type="KEGG" id="cohn:KCTCHS21_14440"/>
<proteinExistence type="predicted"/>
<gene>
    <name evidence="1" type="ORF">KCTCHS21_14440</name>
</gene>
<dbReference type="Proteomes" id="UP000289856">
    <property type="component" value="Chromosome"/>
</dbReference>
<reference evidence="1 2" key="1">
    <citation type="submission" date="2019-01" db="EMBL/GenBank/DDBJ databases">
        <title>Complete genome sequence of Cohnella hallensis HS21 isolated from Korean fir (Abies koreana) rhizospheric soil.</title>
        <authorList>
            <person name="Jiang L."/>
            <person name="Kang S.W."/>
            <person name="Kim S."/>
            <person name="Jung J."/>
            <person name="Kim C.Y."/>
            <person name="Kim D.H."/>
            <person name="Kim S.W."/>
            <person name="Lee J."/>
        </authorList>
    </citation>
    <scope>NUCLEOTIDE SEQUENCE [LARGE SCALE GENOMIC DNA]</scope>
    <source>
        <strain evidence="1 2">HS21</strain>
    </source>
</reference>
<dbReference type="EMBL" id="AP019400">
    <property type="protein sequence ID" value="BBI32045.1"/>
    <property type="molecule type" value="Genomic_DNA"/>
</dbReference>
<evidence type="ECO:0000313" key="1">
    <source>
        <dbReference type="EMBL" id="BBI32045.1"/>
    </source>
</evidence>
<dbReference type="InterPro" id="IPR038559">
    <property type="entry name" value="XkdN-like_sf"/>
</dbReference>
<dbReference type="AlphaFoldDB" id="A0A3T1D209"/>
<dbReference type="Gene3D" id="3.30.2220.30">
    <property type="match status" value="1"/>
</dbReference>
<protein>
    <submittedName>
        <fullName evidence="1">Phage portal protein</fullName>
    </submittedName>
</protein>
<sequence>MSELSAFYAQNVATEETETFIVSDRFKDKDGQPVAWQLRSMTEAENEECRKAATRKVKGKNGAQVPETNSDDYLAKLAVASTIFPNLKDSELQKSYGVLGAESLLRKMLRPGEYVGLVQKVQQLNGFDKDMNELVDEVKNS</sequence>
<organism evidence="1 2">
    <name type="scientific">Cohnella abietis</name>
    <dbReference type="NCBI Taxonomy" id="2507935"/>
    <lineage>
        <taxon>Bacteria</taxon>
        <taxon>Bacillati</taxon>
        <taxon>Bacillota</taxon>
        <taxon>Bacilli</taxon>
        <taxon>Bacillales</taxon>
        <taxon>Paenibacillaceae</taxon>
        <taxon>Cohnella</taxon>
    </lineage>
</organism>
<keyword evidence="2" id="KW-1185">Reference proteome</keyword>
<evidence type="ECO:0000313" key="2">
    <source>
        <dbReference type="Proteomes" id="UP000289856"/>
    </source>
</evidence>
<dbReference type="OrthoDB" id="1807498at2"/>
<dbReference type="RefSeq" id="WP_130606296.1">
    <property type="nucleotide sequence ID" value="NZ_AP019400.1"/>
</dbReference>